<feature type="region of interest" description="Disordered" evidence="7">
    <location>
        <begin position="23"/>
        <end position="53"/>
    </location>
</feature>
<dbReference type="PANTHER" id="PTHR33794:SF1">
    <property type="entry name" value="BACILLOLYSIN"/>
    <property type="match status" value="1"/>
</dbReference>
<evidence type="ECO:0000313" key="10">
    <source>
        <dbReference type="EMBL" id="AXV09706.1"/>
    </source>
</evidence>
<dbReference type="Gene3D" id="1.10.390.10">
    <property type="entry name" value="Neutral Protease Domain 2"/>
    <property type="match status" value="1"/>
</dbReference>
<dbReference type="GO" id="GO:0046872">
    <property type="term" value="F:metal ion binding"/>
    <property type="evidence" value="ECO:0007669"/>
    <property type="project" value="UniProtKB-KW"/>
</dbReference>
<feature type="domain" description="FTP" evidence="9">
    <location>
        <begin position="104"/>
        <end position="139"/>
    </location>
</feature>
<accession>A0A346Y5F9</accession>
<evidence type="ECO:0000256" key="7">
    <source>
        <dbReference type="SAM" id="MobiDB-lite"/>
    </source>
</evidence>
<dbReference type="Proteomes" id="UP000264006">
    <property type="component" value="Chromosome"/>
</dbReference>
<dbReference type="SUPFAM" id="SSF55486">
    <property type="entry name" value="Metalloproteases ('zincins'), catalytic domain"/>
    <property type="match status" value="1"/>
</dbReference>
<dbReference type="Pfam" id="PF07504">
    <property type="entry name" value="FTP"/>
    <property type="match status" value="1"/>
</dbReference>
<dbReference type="InterPro" id="IPR050728">
    <property type="entry name" value="Zinc_Metalloprotease_M4"/>
</dbReference>
<dbReference type="EMBL" id="CP031165">
    <property type="protein sequence ID" value="AXV09706.1"/>
    <property type="molecule type" value="Genomic_DNA"/>
</dbReference>
<keyword evidence="11" id="KW-1185">Reference proteome</keyword>
<evidence type="ECO:0000256" key="1">
    <source>
        <dbReference type="ARBA" id="ARBA00022670"/>
    </source>
</evidence>
<dbReference type="GO" id="GO:0006508">
    <property type="term" value="P:proteolysis"/>
    <property type="evidence" value="ECO:0007669"/>
    <property type="project" value="UniProtKB-KW"/>
</dbReference>
<dbReference type="InterPro" id="IPR027268">
    <property type="entry name" value="Peptidase_M4/M1_CTD_sf"/>
</dbReference>
<dbReference type="KEGG" id="euz:DVS28_a5050"/>
<name>A0A346Y5F9_9ACTN</name>
<keyword evidence="6 10" id="KW-0482">Metalloprotease</keyword>
<keyword evidence="5" id="KW-0862">Zinc</keyword>
<keyword evidence="3 8" id="KW-0732">Signal</keyword>
<feature type="signal peptide" evidence="8">
    <location>
        <begin position="1"/>
        <end position="20"/>
    </location>
</feature>
<evidence type="ECO:0000313" key="11">
    <source>
        <dbReference type="Proteomes" id="UP000264006"/>
    </source>
</evidence>
<sequence>MIVPARVSAALVALCMLAAACTGSDDPAPDTPSPAASEGEDTSADGSTDVTTGSVGVQQVAGADIDVDDDILEAAHTWIVEESGLSDMLQEELFLAEVSTTRDVVHLTFVQQHDDVAVRGAQFIVHVRDTGEVLGASQSLTTTLPGSDTSQELDEAAAVDIAIKAVPGTPVGAPPVMATWLENGAELRLGWEVLVTTTAPIDDWAVVVDATTGDVLSVDRLSTDAHAGHTDSQRTVEVAQAGGCNAPAPPSACIFVVDPFYATGGTTISPGQANQTLVGVPLANLDDPGDGNLVGRYAAIAPEVAATYRDPDNVFGEGGRGGQDPTFEAGMTYYWIDYTQQVMQGLGYDYHAQDPVEFVPIDDEFQDNAFYLFTDDTIHMGGAADGVTEAEDAQGIIHEYGHALLQAAVPNIVSDEGGAFHEGFADLVSVFTTLEFRNGDVGCLFHWAERGNCIRRIDTVKTYPGDLVAEVHLDAEIYTGAVWDVFEGVLARDAGLIPADCQDRQANPCDAVRDEVYSTLLGSLPFLTPALDLNDAAAAFAASDATFNDSRNAQIILDAFAAHGLTAEGSSGVQVMRPGDLMDLDRSDAQVALKIVHAFRGDLQVDLGVVDASGQLLCNLQLKSPDGQDGADNITGRYDVTGTDCAAHLPPGPDAVWVLRVVDAFDIDVGTLFQFAVIHDGTRYAASGLPLAIPDADPQGIVATVGADLSSHSQPMAAEDGTATPPVAAGGVEADIDIAHTYIGDLLVQVGVLDAEGGALCRVDVVTPDAEDASDDLVATVDLGACADHYPPGAGTVWALRVVDNAAQDVGQIRSFVLRGPDGQERVGAAPVPIPDADQQGVVVTIGS</sequence>
<protein>
    <submittedName>
        <fullName evidence="10">Neutral metalloprotease</fullName>
    </submittedName>
</protein>
<dbReference type="OrthoDB" id="5377264at2"/>
<feature type="chain" id="PRO_5039661879" evidence="8">
    <location>
        <begin position="21"/>
        <end position="848"/>
    </location>
</feature>
<evidence type="ECO:0000256" key="8">
    <source>
        <dbReference type="SAM" id="SignalP"/>
    </source>
</evidence>
<evidence type="ECO:0000256" key="5">
    <source>
        <dbReference type="ARBA" id="ARBA00022833"/>
    </source>
</evidence>
<dbReference type="PROSITE" id="PS51257">
    <property type="entry name" value="PROKAR_LIPOPROTEIN"/>
    <property type="match status" value="1"/>
</dbReference>
<proteinExistence type="predicted"/>
<keyword evidence="4" id="KW-0378">Hydrolase</keyword>
<dbReference type="GO" id="GO:0008237">
    <property type="term" value="F:metallopeptidase activity"/>
    <property type="evidence" value="ECO:0007669"/>
    <property type="project" value="UniProtKB-KW"/>
</dbReference>
<evidence type="ECO:0000259" key="9">
    <source>
        <dbReference type="Pfam" id="PF07504"/>
    </source>
</evidence>
<evidence type="ECO:0000256" key="6">
    <source>
        <dbReference type="ARBA" id="ARBA00023049"/>
    </source>
</evidence>
<evidence type="ECO:0000256" key="3">
    <source>
        <dbReference type="ARBA" id="ARBA00022729"/>
    </source>
</evidence>
<evidence type="ECO:0000256" key="2">
    <source>
        <dbReference type="ARBA" id="ARBA00022723"/>
    </source>
</evidence>
<dbReference type="AlphaFoldDB" id="A0A346Y5F9"/>
<dbReference type="RefSeq" id="WP_114593844.1">
    <property type="nucleotide sequence ID" value="NZ_CP031165.1"/>
</dbReference>
<keyword evidence="1 10" id="KW-0645">Protease</keyword>
<organism evidence="10 11">
    <name type="scientific">Euzebya pacifica</name>
    <dbReference type="NCBI Taxonomy" id="1608957"/>
    <lineage>
        <taxon>Bacteria</taxon>
        <taxon>Bacillati</taxon>
        <taxon>Actinomycetota</taxon>
        <taxon>Nitriliruptoria</taxon>
        <taxon>Euzebyales</taxon>
    </lineage>
</organism>
<reference evidence="10 11" key="1">
    <citation type="submission" date="2018-09" db="EMBL/GenBank/DDBJ databases">
        <title>Complete genome sequence of Euzebya sp. DY32-46 isolated from seawater of Pacific Ocean.</title>
        <authorList>
            <person name="Xu L."/>
            <person name="Wu Y.-H."/>
            <person name="Xu X.-W."/>
        </authorList>
    </citation>
    <scope>NUCLEOTIDE SEQUENCE [LARGE SCALE GENOMIC DNA]</scope>
    <source>
        <strain evidence="10 11">DY32-46</strain>
    </source>
</reference>
<keyword evidence="2" id="KW-0479">Metal-binding</keyword>
<dbReference type="PANTHER" id="PTHR33794">
    <property type="entry name" value="BACILLOLYSIN"/>
    <property type="match status" value="1"/>
</dbReference>
<gene>
    <name evidence="10" type="ORF">DVS28_a5050</name>
</gene>
<feature type="compositionally biased region" description="Polar residues" evidence="7">
    <location>
        <begin position="44"/>
        <end position="53"/>
    </location>
</feature>
<dbReference type="InterPro" id="IPR011096">
    <property type="entry name" value="FTP_domain"/>
</dbReference>
<evidence type="ECO:0000256" key="4">
    <source>
        <dbReference type="ARBA" id="ARBA00022801"/>
    </source>
</evidence>